<feature type="compositionally biased region" description="Basic and acidic residues" evidence="1">
    <location>
        <begin position="46"/>
        <end position="61"/>
    </location>
</feature>
<dbReference type="EMBL" id="RKKU01000025">
    <property type="protein sequence ID" value="ROZ82056.1"/>
    <property type="molecule type" value="Genomic_DNA"/>
</dbReference>
<evidence type="ECO:0000256" key="2">
    <source>
        <dbReference type="SAM" id="SignalP"/>
    </source>
</evidence>
<feature type="compositionally biased region" description="Basic and acidic residues" evidence="1">
    <location>
        <begin position="27"/>
        <end position="37"/>
    </location>
</feature>
<evidence type="ECO:0000256" key="1">
    <source>
        <dbReference type="SAM" id="MobiDB-lite"/>
    </source>
</evidence>
<protein>
    <recommendedName>
        <fullName evidence="5">Secreted protein</fullName>
    </recommendedName>
</protein>
<dbReference type="Proteomes" id="UP000275199">
    <property type="component" value="Unassembled WGS sequence"/>
</dbReference>
<feature type="chain" id="PRO_5045738265" description="Secreted protein" evidence="2">
    <location>
        <begin position="26"/>
        <end position="99"/>
    </location>
</feature>
<gene>
    <name evidence="3" type="ORF">EF096_16280</name>
</gene>
<evidence type="ECO:0008006" key="5">
    <source>
        <dbReference type="Google" id="ProtNLM"/>
    </source>
</evidence>
<keyword evidence="2" id="KW-0732">Signal</keyword>
<feature type="signal peptide" evidence="2">
    <location>
        <begin position="1"/>
        <end position="25"/>
    </location>
</feature>
<keyword evidence="4" id="KW-1185">Reference proteome</keyword>
<sequence>MNTHMKLLSTALFSVAMLGALPASADNHGDEHMDTHESAVNTGQQGEDKTSEHLPTQRDAGDEVEAGSVGTDNVGNANKHADSTVDGPDGVNGGGATAQ</sequence>
<evidence type="ECO:0000313" key="4">
    <source>
        <dbReference type="Proteomes" id="UP000275199"/>
    </source>
</evidence>
<proteinExistence type="predicted"/>
<accession>A0ABX9XHN0</accession>
<organism evidence="3 4">
    <name type="scientific">Pseudomonas neustonica</name>
    <dbReference type="NCBI Taxonomy" id="2487346"/>
    <lineage>
        <taxon>Bacteria</taxon>
        <taxon>Pseudomonadati</taxon>
        <taxon>Pseudomonadota</taxon>
        <taxon>Gammaproteobacteria</taxon>
        <taxon>Pseudomonadales</taxon>
        <taxon>Pseudomonadaceae</taxon>
        <taxon>Pseudomonas</taxon>
    </lineage>
</organism>
<dbReference type="RefSeq" id="WP_123890840.1">
    <property type="nucleotide sequence ID" value="NZ_JBPYCX010000013.1"/>
</dbReference>
<reference evidence="3 4" key="1">
    <citation type="submission" date="2018-11" db="EMBL/GenBank/DDBJ databases">
        <authorList>
            <person name="Jang G.I."/>
            <person name="Hwang C.Y."/>
        </authorList>
    </citation>
    <scope>NUCLEOTIDE SEQUENCE [LARGE SCALE GENOMIC DNA]</scope>
    <source>
        <strain evidence="3 4">SSM26</strain>
    </source>
</reference>
<evidence type="ECO:0000313" key="3">
    <source>
        <dbReference type="EMBL" id="ROZ82056.1"/>
    </source>
</evidence>
<feature type="region of interest" description="Disordered" evidence="1">
    <location>
        <begin position="23"/>
        <end position="99"/>
    </location>
</feature>
<name>A0ABX9XHN0_9PSED</name>
<feature type="compositionally biased region" description="Gly residues" evidence="1">
    <location>
        <begin position="90"/>
        <end position="99"/>
    </location>
</feature>
<comment type="caution">
    <text evidence="3">The sequence shown here is derived from an EMBL/GenBank/DDBJ whole genome shotgun (WGS) entry which is preliminary data.</text>
</comment>